<feature type="non-terminal residue" evidence="2">
    <location>
        <position position="1"/>
    </location>
</feature>
<accession>A0A9X5CM97</accession>
<name>A0A9X5CM97_9ACTN</name>
<keyword evidence="3" id="KW-1185">Reference proteome</keyword>
<dbReference type="GO" id="GO:0030170">
    <property type="term" value="F:pyridoxal phosphate binding"/>
    <property type="evidence" value="ECO:0007669"/>
    <property type="project" value="InterPro"/>
</dbReference>
<dbReference type="InterPro" id="IPR004839">
    <property type="entry name" value="Aminotransferase_I/II_large"/>
</dbReference>
<dbReference type="RefSeq" id="WP_350328535.1">
    <property type="nucleotide sequence ID" value="NZ_JAAGNA010000746.1"/>
</dbReference>
<evidence type="ECO:0000313" key="2">
    <source>
        <dbReference type="EMBL" id="NEC51100.1"/>
    </source>
</evidence>
<dbReference type="AlphaFoldDB" id="A0A9X5CM97"/>
<dbReference type="SUPFAM" id="SSF53383">
    <property type="entry name" value="PLP-dependent transferases"/>
    <property type="match status" value="1"/>
</dbReference>
<evidence type="ECO:0000259" key="1">
    <source>
        <dbReference type="Pfam" id="PF00155"/>
    </source>
</evidence>
<feature type="domain" description="Aminotransferase class I/classII large" evidence="1">
    <location>
        <begin position="10"/>
        <end position="93"/>
    </location>
</feature>
<dbReference type="Gene3D" id="3.90.1150.10">
    <property type="entry name" value="Aspartate Aminotransferase, domain 1"/>
    <property type="match status" value="1"/>
</dbReference>
<evidence type="ECO:0000313" key="3">
    <source>
        <dbReference type="Proteomes" id="UP000471745"/>
    </source>
</evidence>
<sequence>DGAVDPADVAARYGERRDALAAALRRRGVVAGGRTGMNLWVPVPDETGAVARLLHAGWAVAPGARFRLNTPPGIRVTVSTLTNAEIEPLSEAITAAVRPGEGDRRTYA</sequence>
<gene>
    <name evidence="2" type="ORF">G3I18_21415</name>
</gene>
<organism evidence="2 3">
    <name type="scientific">Actinospica acidiphila</name>
    <dbReference type="NCBI Taxonomy" id="304899"/>
    <lineage>
        <taxon>Bacteria</taxon>
        <taxon>Bacillati</taxon>
        <taxon>Actinomycetota</taxon>
        <taxon>Actinomycetes</taxon>
        <taxon>Catenulisporales</taxon>
        <taxon>Actinospicaceae</taxon>
        <taxon>Actinospica</taxon>
    </lineage>
</organism>
<proteinExistence type="predicted"/>
<comment type="caution">
    <text evidence="2">The sequence shown here is derived from an EMBL/GenBank/DDBJ whole genome shotgun (WGS) entry which is preliminary data.</text>
</comment>
<reference evidence="2 3" key="1">
    <citation type="submission" date="2020-01" db="EMBL/GenBank/DDBJ databases">
        <title>Insect and environment-associated Actinomycetes.</title>
        <authorList>
            <person name="Currrie C."/>
            <person name="Chevrette M."/>
            <person name="Carlson C."/>
            <person name="Stubbendieck R."/>
            <person name="Wendt-Pienkowski E."/>
        </authorList>
    </citation>
    <scope>NUCLEOTIDE SEQUENCE [LARGE SCALE GENOMIC DNA]</scope>
    <source>
        <strain evidence="2 3">SID8189</strain>
    </source>
</reference>
<dbReference type="EMBL" id="JAAGNA010000746">
    <property type="protein sequence ID" value="NEC51100.1"/>
    <property type="molecule type" value="Genomic_DNA"/>
</dbReference>
<dbReference type="InterPro" id="IPR015422">
    <property type="entry name" value="PyrdxlP-dep_Trfase_small"/>
</dbReference>
<protein>
    <submittedName>
        <fullName evidence="2">GntR family transcriptional regulator</fullName>
    </submittedName>
</protein>
<dbReference type="InterPro" id="IPR015424">
    <property type="entry name" value="PyrdxlP-dep_Trfase"/>
</dbReference>
<dbReference type="Proteomes" id="UP000471745">
    <property type="component" value="Unassembled WGS sequence"/>
</dbReference>
<dbReference type="Pfam" id="PF00155">
    <property type="entry name" value="Aminotran_1_2"/>
    <property type="match status" value="1"/>
</dbReference>